<gene>
    <name evidence="2" type="ORF">ZHAS_00017043</name>
</gene>
<keyword evidence="2" id="KW-0489">Methyltransferase</keyword>
<dbReference type="EMBL" id="KE525342">
    <property type="protein sequence ID" value="KFB49032.1"/>
    <property type="molecule type" value="Genomic_DNA"/>
</dbReference>
<reference evidence="2 4" key="1">
    <citation type="journal article" date="2014" name="BMC Genomics">
        <title>Genome sequence of Anopheles sinensis provides insight into genetics basis of mosquito competence for malaria parasites.</title>
        <authorList>
            <person name="Zhou D."/>
            <person name="Zhang D."/>
            <person name="Ding G."/>
            <person name="Shi L."/>
            <person name="Hou Q."/>
            <person name="Ye Y."/>
            <person name="Xu Y."/>
            <person name="Zhou H."/>
            <person name="Xiong C."/>
            <person name="Li S."/>
            <person name="Yu J."/>
            <person name="Hong S."/>
            <person name="Yu X."/>
            <person name="Zou P."/>
            <person name="Chen C."/>
            <person name="Chang X."/>
            <person name="Wang W."/>
            <person name="Lv Y."/>
            <person name="Sun Y."/>
            <person name="Ma L."/>
            <person name="Shen B."/>
            <person name="Zhu C."/>
        </authorList>
    </citation>
    <scope>NUCLEOTIDE SEQUENCE [LARGE SCALE GENOMIC DNA]</scope>
</reference>
<dbReference type="AlphaFoldDB" id="A0A084WFN8"/>
<sequence length="169" mass="18335">MIFDIRLVRSPVCGRGKKGHQGVIIRSIAGEPLLTIRSVRSDTDVKIAPVPGKNEVQEMGELNTGTPLLHRKLRTIIAGDGEAGAHFHRETLFPAVETYTDGEIHSLFVPMNESRELKFVVTALVLVRFSIAFFLASSAMALIECGRAGRMSGGFGGTSAGLMKRRNSN</sequence>
<keyword evidence="1" id="KW-0812">Transmembrane</keyword>
<proteinExistence type="predicted"/>
<protein>
    <submittedName>
        <fullName evidence="2 3">Methyltransferase-like protein 4 isoform X2</fullName>
    </submittedName>
</protein>
<evidence type="ECO:0000313" key="4">
    <source>
        <dbReference type="Proteomes" id="UP000030765"/>
    </source>
</evidence>
<name>A0A084WFN8_ANOSI</name>
<dbReference type="GO" id="GO:0032259">
    <property type="term" value="P:methylation"/>
    <property type="evidence" value="ECO:0007669"/>
    <property type="project" value="UniProtKB-KW"/>
</dbReference>
<keyword evidence="1" id="KW-1133">Transmembrane helix</keyword>
<dbReference type="GO" id="GO:0008168">
    <property type="term" value="F:methyltransferase activity"/>
    <property type="evidence" value="ECO:0007669"/>
    <property type="project" value="UniProtKB-KW"/>
</dbReference>
<organism evidence="2">
    <name type="scientific">Anopheles sinensis</name>
    <name type="common">Mosquito</name>
    <dbReference type="NCBI Taxonomy" id="74873"/>
    <lineage>
        <taxon>Eukaryota</taxon>
        <taxon>Metazoa</taxon>
        <taxon>Ecdysozoa</taxon>
        <taxon>Arthropoda</taxon>
        <taxon>Hexapoda</taxon>
        <taxon>Insecta</taxon>
        <taxon>Pterygota</taxon>
        <taxon>Neoptera</taxon>
        <taxon>Endopterygota</taxon>
        <taxon>Diptera</taxon>
        <taxon>Nematocera</taxon>
        <taxon>Culicoidea</taxon>
        <taxon>Culicidae</taxon>
        <taxon>Anophelinae</taxon>
        <taxon>Anopheles</taxon>
    </lineage>
</organism>
<accession>A0A084WFN8</accession>
<evidence type="ECO:0000256" key="1">
    <source>
        <dbReference type="SAM" id="Phobius"/>
    </source>
</evidence>
<keyword evidence="1" id="KW-0472">Membrane</keyword>
<keyword evidence="2" id="KW-0808">Transferase</keyword>
<feature type="transmembrane region" description="Helical" evidence="1">
    <location>
        <begin position="119"/>
        <end position="143"/>
    </location>
</feature>
<keyword evidence="4" id="KW-1185">Reference proteome</keyword>
<dbReference type="Proteomes" id="UP000030765">
    <property type="component" value="Unassembled WGS sequence"/>
</dbReference>
<evidence type="ECO:0000313" key="3">
    <source>
        <dbReference type="EnsemblMetazoa" id="ASIC017043-PA"/>
    </source>
</evidence>
<evidence type="ECO:0000313" key="2">
    <source>
        <dbReference type="EMBL" id="KFB49032.1"/>
    </source>
</evidence>
<dbReference type="VEuPathDB" id="VectorBase:ASIC017043"/>
<dbReference type="EMBL" id="ATLV01023378">
    <property type="status" value="NOT_ANNOTATED_CDS"/>
    <property type="molecule type" value="Genomic_DNA"/>
</dbReference>
<dbReference type="EnsemblMetazoa" id="ASIC017043-RA">
    <property type="protein sequence ID" value="ASIC017043-PA"/>
    <property type="gene ID" value="ASIC017043"/>
</dbReference>
<reference evidence="3" key="2">
    <citation type="submission" date="2020-05" db="UniProtKB">
        <authorList>
            <consortium name="EnsemblMetazoa"/>
        </authorList>
    </citation>
    <scope>IDENTIFICATION</scope>
</reference>